<dbReference type="InterPro" id="IPR036005">
    <property type="entry name" value="Creatinase/aminopeptidase-like"/>
</dbReference>
<sequence>MTHPIQNFDVKGGPGHGRRNLPKIRAVLEAAGLDGFIIPHEDEYNNEYLPANAERLAWATGFTGSAGAAVVMRDRAAVLVDGRYTAQVRVQVDGELFEYADLVEQGIAGWIRDNAREGERIGYDPKLHSPDSLARIEEAANKAKAELVSLDKNVVDEAWEDQPAPPQAPVVPHPTEFAGEDHASKRERIAAAVKEDGADAAVITDPASIAWLLNIRGGDVDRSPLPLAWAILNRDASVDLFINERKLTDEARSHLGNEVAIRPEAEFAKGLKSLSGKTVRVDGSTASVWVFDQLEEAGARVQRKSDPVALPKACKNAAEIEGARQAHIRDGAAIVKFLHWLDTVAQSGEVDEITAAQTLEKFRTAIPELKDLSFETISGAGPNGAHPHYRVNTSTNLKLEKGSLYLVDSGGQYPDGTTDITRTVPIGTPTAQMRRHFTLVLKGHIALSRIRFPKGITGSQLDALARAPLWMAGFDYDHGTGHGVGSYLGVHEGPQRISKAQNSIALQPGMIVSNEPGYYKLGAYGIRIENLQVVTEPEEIPGGDRKMLGFETLTMAPIHTGLVDVTLLDAGEVAWLDAYHATVRERVGPRVEGEVRAWLDAATRPLTAATP</sequence>
<evidence type="ECO:0000259" key="5">
    <source>
        <dbReference type="Pfam" id="PF01321"/>
    </source>
</evidence>
<keyword evidence="3" id="KW-0378">Hydrolase</keyword>
<dbReference type="PANTHER" id="PTHR43763:SF6">
    <property type="entry name" value="XAA-PRO AMINOPEPTIDASE 1"/>
    <property type="match status" value="1"/>
</dbReference>
<comment type="similarity">
    <text evidence="1">Belongs to the peptidase M24B family.</text>
</comment>
<dbReference type="SUPFAM" id="SSF55920">
    <property type="entry name" value="Creatinase/aminopeptidase"/>
    <property type="match status" value="1"/>
</dbReference>
<evidence type="ECO:0000259" key="6">
    <source>
        <dbReference type="Pfam" id="PF16188"/>
    </source>
</evidence>
<keyword evidence="8" id="KW-1185">Reference proteome</keyword>
<dbReference type="EMBL" id="SRXW01000003">
    <property type="protein sequence ID" value="TGY88556.1"/>
    <property type="molecule type" value="Genomic_DNA"/>
</dbReference>
<dbReference type="FunFam" id="3.90.230.10:FF:000009">
    <property type="entry name" value="xaa-Pro aminopeptidase 2"/>
    <property type="match status" value="1"/>
</dbReference>
<dbReference type="InterPro" id="IPR050422">
    <property type="entry name" value="X-Pro_aminopeptidase_P"/>
</dbReference>
<feature type="domain" description="Peptidase M24 C-terminal" evidence="6">
    <location>
        <begin position="546"/>
        <end position="606"/>
    </location>
</feature>
<dbReference type="InterPro" id="IPR032416">
    <property type="entry name" value="Peptidase_M24_C"/>
</dbReference>
<evidence type="ECO:0000256" key="3">
    <source>
        <dbReference type="ARBA" id="ARBA00022801"/>
    </source>
</evidence>
<reference evidence="7 8" key="1">
    <citation type="journal article" date="2017" name="Int. J. Syst. Evol. Microbiol.">
        <title>Marinicauda algicola sp. nov., isolated from a marine red alga Rhodosorus marinus.</title>
        <authorList>
            <person name="Jeong S.E."/>
            <person name="Jeon S.H."/>
            <person name="Chun B.H."/>
            <person name="Kim D.W."/>
            <person name="Jeon C.O."/>
        </authorList>
    </citation>
    <scope>NUCLEOTIDE SEQUENCE [LARGE SCALE GENOMIC DNA]</scope>
    <source>
        <strain evidence="7 8">JCM 31718</strain>
    </source>
</reference>
<keyword evidence="2" id="KW-0479">Metal-binding</keyword>
<dbReference type="InterPro" id="IPR000587">
    <property type="entry name" value="Creatinase_N"/>
</dbReference>
<dbReference type="PANTHER" id="PTHR43763">
    <property type="entry name" value="XAA-PRO AMINOPEPTIDASE 1"/>
    <property type="match status" value="1"/>
</dbReference>
<gene>
    <name evidence="7" type="ORF">E5163_12140</name>
</gene>
<comment type="caution">
    <text evidence="7">The sequence shown here is derived from an EMBL/GenBank/DDBJ whole genome shotgun (WGS) entry which is preliminary data.</text>
</comment>
<dbReference type="InterPro" id="IPR000994">
    <property type="entry name" value="Pept_M24"/>
</dbReference>
<organism evidence="7 8">
    <name type="scientific">Marinicauda algicola</name>
    <dbReference type="NCBI Taxonomy" id="2029849"/>
    <lineage>
        <taxon>Bacteria</taxon>
        <taxon>Pseudomonadati</taxon>
        <taxon>Pseudomonadota</taxon>
        <taxon>Alphaproteobacteria</taxon>
        <taxon>Maricaulales</taxon>
        <taxon>Maricaulaceae</taxon>
        <taxon>Marinicauda</taxon>
    </lineage>
</organism>
<accession>A0A4S2GZH0</accession>
<evidence type="ECO:0000256" key="2">
    <source>
        <dbReference type="ARBA" id="ARBA00022723"/>
    </source>
</evidence>
<dbReference type="Pfam" id="PF01321">
    <property type="entry name" value="Creatinase_N"/>
    <property type="match status" value="1"/>
</dbReference>
<dbReference type="GO" id="GO:0070006">
    <property type="term" value="F:metalloaminopeptidase activity"/>
    <property type="evidence" value="ECO:0007669"/>
    <property type="project" value="InterPro"/>
</dbReference>
<dbReference type="OrthoDB" id="9806388at2"/>
<proteinExistence type="inferred from homology"/>
<feature type="domain" description="Creatinase N-terminal" evidence="5">
    <location>
        <begin position="22"/>
        <end position="152"/>
    </location>
</feature>
<keyword evidence="7" id="KW-0645">Protease</keyword>
<dbReference type="RefSeq" id="WP_135996402.1">
    <property type="nucleotide sequence ID" value="NZ_CP071057.1"/>
</dbReference>
<dbReference type="Pfam" id="PF00557">
    <property type="entry name" value="Peptidase_M24"/>
    <property type="match status" value="1"/>
</dbReference>
<dbReference type="CDD" id="cd01085">
    <property type="entry name" value="APP"/>
    <property type="match status" value="1"/>
</dbReference>
<dbReference type="Pfam" id="PF16188">
    <property type="entry name" value="Peptidase_M24_C"/>
    <property type="match status" value="1"/>
</dbReference>
<evidence type="ECO:0000259" key="4">
    <source>
        <dbReference type="Pfam" id="PF00557"/>
    </source>
</evidence>
<evidence type="ECO:0000313" key="7">
    <source>
        <dbReference type="EMBL" id="TGY88556.1"/>
    </source>
</evidence>
<evidence type="ECO:0000313" key="8">
    <source>
        <dbReference type="Proteomes" id="UP000308054"/>
    </source>
</evidence>
<dbReference type="Gene3D" id="3.40.350.10">
    <property type="entry name" value="Creatinase/prolidase N-terminal domain"/>
    <property type="match status" value="2"/>
</dbReference>
<name>A0A4S2GZH0_9PROT</name>
<dbReference type="SUPFAM" id="SSF53092">
    <property type="entry name" value="Creatinase/prolidase N-terminal domain"/>
    <property type="match status" value="2"/>
</dbReference>
<dbReference type="InterPro" id="IPR033740">
    <property type="entry name" value="Pept_M24B"/>
</dbReference>
<dbReference type="InterPro" id="IPR029149">
    <property type="entry name" value="Creatin/AminoP/Spt16_N"/>
</dbReference>
<dbReference type="GO" id="GO:0005737">
    <property type="term" value="C:cytoplasm"/>
    <property type="evidence" value="ECO:0007669"/>
    <property type="project" value="UniProtKB-ARBA"/>
</dbReference>
<dbReference type="GO" id="GO:0046872">
    <property type="term" value="F:metal ion binding"/>
    <property type="evidence" value="ECO:0007669"/>
    <property type="project" value="UniProtKB-KW"/>
</dbReference>
<dbReference type="Pfam" id="PF16189">
    <property type="entry name" value="Creatinase_N_2"/>
    <property type="match status" value="1"/>
</dbReference>
<protein>
    <submittedName>
        <fullName evidence="7">Aminopeptidase P family protein</fullName>
    </submittedName>
</protein>
<dbReference type="Gene3D" id="3.90.230.10">
    <property type="entry name" value="Creatinase/methionine aminopeptidase superfamily"/>
    <property type="match status" value="1"/>
</dbReference>
<dbReference type="AlphaFoldDB" id="A0A4S2GZH0"/>
<feature type="domain" description="Peptidase M24" evidence="4">
    <location>
        <begin position="322"/>
        <end position="536"/>
    </location>
</feature>
<evidence type="ECO:0000256" key="1">
    <source>
        <dbReference type="ARBA" id="ARBA00008766"/>
    </source>
</evidence>
<dbReference type="Proteomes" id="UP000308054">
    <property type="component" value="Unassembled WGS sequence"/>
</dbReference>
<keyword evidence="7" id="KW-0031">Aminopeptidase</keyword>